<dbReference type="GO" id="GO:0016791">
    <property type="term" value="F:phosphatase activity"/>
    <property type="evidence" value="ECO:0007669"/>
    <property type="project" value="TreeGrafter"/>
</dbReference>
<sequence length="368" mass="40982">MTHNAGDEMELVHALLVFRHGDRSPITATVAPNLAMDKTERAFWISALATDARRQYLNAAVKVVGDAPVKHGGVWPNGHLTERGAEDMAEKGRALRRRYASLLTDFQPQDGHVYACSTNVRRTILSAQSLMSGLFPDNETTLQLHAKDPILLTPVHRGDEWRVGFEMARAAALRSVPGFLAFEATVKTALGLTSSGVNWTSLREVLDCRRAHDLPFPDGITDELYEAIVKHSAWEWYTFYGHGHIGQRGFAHAMHEIHRLLHEGIAKAPHRRLTLVSAHDTTLVALLCALELDQSSGTVAPPYGSTLAFDVYQHKSTRAFHLAITWDDKPLRFPTQAMSDTLAPLALLDDTVKTFLNVYRREQFTSSM</sequence>
<reference evidence="3" key="2">
    <citation type="submission" date="2019-06" db="EMBL/GenBank/DDBJ databases">
        <title>Genomics analysis of Aphanomyces spp. identifies a new class of oomycete effector associated with host adaptation.</title>
        <authorList>
            <person name="Gaulin E."/>
        </authorList>
    </citation>
    <scope>NUCLEOTIDE SEQUENCE</scope>
    <source>
        <strain evidence="3">CBS 578.67</strain>
    </source>
</reference>
<dbReference type="OrthoDB" id="10257284at2759"/>
<dbReference type="InterPro" id="IPR050645">
    <property type="entry name" value="Histidine_acid_phosphatase"/>
</dbReference>
<name>A0A485LNH3_9STRA</name>
<proteinExistence type="inferred from homology"/>
<accession>A0A485LNH3</accession>
<dbReference type="PROSITE" id="PS00616">
    <property type="entry name" value="HIS_ACID_PHOSPHAT_1"/>
    <property type="match status" value="1"/>
</dbReference>
<keyword evidence="5" id="KW-1185">Reference proteome</keyword>
<evidence type="ECO:0000313" key="5">
    <source>
        <dbReference type="Proteomes" id="UP000332933"/>
    </source>
</evidence>
<dbReference type="PANTHER" id="PTHR11567:SF110">
    <property type="entry name" value="2-PHOSPHOXYLOSE PHOSPHATASE 1"/>
    <property type="match status" value="1"/>
</dbReference>
<dbReference type="PROSITE" id="PS00778">
    <property type="entry name" value="HIS_ACID_PHOSPHAT_2"/>
    <property type="match status" value="1"/>
</dbReference>
<protein>
    <submittedName>
        <fullName evidence="4">Aste57867_23425 protein</fullName>
    </submittedName>
</protein>
<dbReference type="PANTHER" id="PTHR11567">
    <property type="entry name" value="ACID PHOSPHATASE-RELATED"/>
    <property type="match status" value="1"/>
</dbReference>
<gene>
    <name evidence="4" type="primary">Aste57867_23425</name>
    <name evidence="3" type="ORF">As57867_023354</name>
    <name evidence="4" type="ORF">ASTE57867_23425</name>
</gene>
<evidence type="ECO:0000313" key="4">
    <source>
        <dbReference type="EMBL" id="VFU00071.1"/>
    </source>
</evidence>
<comment type="similarity">
    <text evidence="1">Belongs to the histidine acid phosphatase family.</text>
</comment>
<dbReference type="InterPro" id="IPR000560">
    <property type="entry name" value="His_Pase_clade-2"/>
</dbReference>
<evidence type="ECO:0000256" key="1">
    <source>
        <dbReference type="ARBA" id="ARBA00005375"/>
    </source>
</evidence>
<organism evidence="4 5">
    <name type="scientific">Aphanomyces stellatus</name>
    <dbReference type="NCBI Taxonomy" id="120398"/>
    <lineage>
        <taxon>Eukaryota</taxon>
        <taxon>Sar</taxon>
        <taxon>Stramenopiles</taxon>
        <taxon>Oomycota</taxon>
        <taxon>Saprolegniomycetes</taxon>
        <taxon>Saprolegniales</taxon>
        <taxon>Verrucalvaceae</taxon>
        <taxon>Aphanomyces</taxon>
    </lineage>
</organism>
<evidence type="ECO:0000256" key="2">
    <source>
        <dbReference type="ARBA" id="ARBA00022801"/>
    </source>
</evidence>
<keyword evidence="2" id="KW-0378">Hydrolase</keyword>
<dbReference type="AlphaFoldDB" id="A0A485LNH3"/>
<reference evidence="4 5" key="1">
    <citation type="submission" date="2019-03" db="EMBL/GenBank/DDBJ databases">
        <authorList>
            <person name="Gaulin E."/>
            <person name="Dumas B."/>
        </authorList>
    </citation>
    <scope>NUCLEOTIDE SEQUENCE [LARGE SCALE GENOMIC DNA]</scope>
    <source>
        <strain evidence="4">CBS 568.67</strain>
    </source>
</reference>
<dbReference type="CDD" id="cd07061">
    <property type="entry name" value="HP_HAP_like"/>
    <property type="match status" value="1"/>
</dbReference>
<evidence type="ECO:0000313" key="3">
    <source>
        <dbReference type="EMBL" id="KAF0684621.1"/>
    </source>
</evidence>
<dbReference type="SUPFAM" id="SSF53254">
    <property type="entry name" value="Phosphoglycerate mutase-like"/>
    <property type="match status" value="1"/>
</dbReference>
<dbReference type="EMBL" id="CAADRA010007295">
    <property type="protein sequence ID" value="VFU00071.1"/>
    <property type="molecule type" value="Genomic_DNA"/>
</dbReference>
<dbReference type="Proteomes" id="UP000332933">
    <property type="component" value="Unassembled WGS sequence"/>
</dbReference>
<dbReference type="InterPro" id="IPR029033">
    <property type="entry name" value="His_PPase_superfam"/>
</dbReference>
<dbReference type="Gene3D" id="3.40.50.1240">
    <property type="entry name" value="Phosphoglycerate mutase-like"/>
    <property type="match status" value="1"/>
</dbReference>
<dbReference type="InterPro" id="IPR033379">
    <property type="entry name" value="Acid_Pase_AS"/>
</dbReference>
<dbReference type="EMBL" id="VJMH01007269">
    <property type="protein sequence ID" value="KAF0684621.1"/>
    <property type="molecule type" value="Genomic_DNA"/>
</dbReference>
<dbReference type="Pfam" id="PF00328">
    <property type="entry name" value="His_Phos_2"/>
    <property type="match status" value="2"/>
</dbReference>